<gene>
    <name evidence="2" type="ORF">KDW_58680</name>
</gene>
<keyword evidence="1" id="KW-0472">Membrane</keyword>
<dbReference type="Proteomes" id="UP000326912">
    <property type="component" value="Unassembled WGS sequence"/>
</dbReference>
<sequence length="80" mass="9349">MGFAVHIRDNIVALLIIKKKKKKKKKVFYNITGKTLLFIDQKLFMQNILPVFCISIICYFWQDCTLVGTLRSNAIKKILE</sequence>
<evidence type="ECO:0000313" key="2">
    <source>
        <dbReference type="EMBL" id="GER91706.1"/>
    </source>
</evidence>
<keyword evidence="1" id="KW-0812">Transmembrane</keyword>
<reference evidence="2 3" key="1">
    <citation type="submission" date="2019-10" db="EMBL/GenBank/DDBJ databases">
        <title>Dictyobacter vulcani sp. nov., within the class Ktedonobacteria, isolated from soil of volcanic Mt. Zao.</title>
        <authorList>
            <person name="Zheng Y."/>
            <person name="Wang C.M."/>
            <person name="Sakai Y."/>
            <person name="Abe K."/>
            <person name="Yokota A."/>
            <person name="Yabe S."/>
        </authorList>
    </citation>
    <scope>NUCLEOTIDE SEQUENCE [LARGE SCALE GENOMIC DNA]</scope>
    <source>
        <strain evidence="2 3">W12</strain>
    </source>
</reference>
<dbReference type="EMBL" id="BKZW01000004">
    <property type="protein sequence ID" value="GER91706.1"/>
    <property type="molecule type" value="Genomic_DNA"/>
</dbReference>
<proteinExistence type="predicted"/>
<accession>A0A5J4L2L6</accession>
<organism evidence="2 3">
    <name type="scientific">Dictyobacter vulcani</name>
    <dbReference type="NCBI Taxonomy" id="2607529"/>
    <lineage>
        <taxon>Bacteria</taxon>
        <taxon>Bacillati</taxon>
        <taxon>Chloroflexota</taxon>
        <taxon>Ktedonobacteria</taxon>
        <taxon>Ktedonobacterales</taxon>
        <taxon>Dictyobacteraceae</taxon>
        <taxon>Dictyobacter</taxon>
    </lineage>
</organism>
<name>A0A5J4L2L6_9CHLR</name>
<feature type="transmembrane region" description="Helical" evidence="1">
    <location>
        <begin position="43"/>
        <end position="62"/>
    </location>
</feature>
<keyword evidence="3" id="KW-1185">Reference proteome</keyword>
<keyword evidence="1" id="KW-1133">Transmembrane helix</keyword>
<dbReference type="AlphaFoldDB" id="A0A5J4L2L6"/>
<evidence type="ECO:0000313" key="3">
    <source>
        <dbReference type="Proteomes" id="UP000326912"/>
    </source>
</evidence>
<protein>
    <submittedName>
        <fullName evidence="2">Uncharacterized protein</fullName>
    </submittedName>
</protein>
<comment type="caution">
    <text evidence="2">The sequence shown here is derived from an EMBL/GenBank/DDBJ whole genome shotgun (WGS) entry which is preliminary data.</text>
</comment>
<evidence type="ECO:0000256" key="1">
    <source>
        <dbReference type="SAM" id="Phobius"/>
    </source>
</evidence>